<keyword evidence="3" id="KW-1185">Reference proteome</keyword>
<proteinExistence type="predicted"/>
<gene>
    <name evidence="2" type="ORF">ELE36_05895</name>
</gene>
<evidence type="ECO:0000256" key="1">
    <source>
        <dbReference type="SAM" id="Phobius"/>
    </source>
</evidence>
<organism evidence="2 3">
    <name type="scientific">Pseudolysobacter antarcticus</name>
    <dbReference type="NCBI Taxonomy" id="2511995"/>
    <lineage>
        <taxon>Bacteria</taxon>
        <taxon>Pseudomonadati</taxon>
        <taxon>Pseudomonadota</taxon>
        <taxon>Gammaproteobacteria</taxon>
        <taxon>Lysobacterales</taxon>
        <taxon>Rhodanobacteraceae</taxon>
        <taxon>Pseudolysobacter</taxon>
    </lineage>
</organism>
<reference evidence="2 3" key="1">
    <citation type="submission" date="2019-01" db="EMBL/GenBank/DDBJ databases">
        <title>Pseudolysobacter antarctica gen. nov., sp. nov., isolated from Fildes Peninsula, Antarctica.</title>
        <authorList>
            <person name="Wei Z."/>
            <person name="Peng F."/>
        </authorList>
    </citation>
    <scope>NUCLEOTIDE SEQUENCE [LARGE SCALE GENOMIC DNA]</scope>
    <source>
        <strain evidence="2 3">AQ6-296</strain>
    </source>
</reference>
<keyword evidence="1" id="KW-0472">Membrane</keyword>
<dbReference type="RefSeq" id="WP_129832190.1">
    <property type="nucleotide sequence ID" value="NZ_CP035704.1"/>
</dbReference>
<feature type="transmembrane region" description="Helical" evidence="1">
    <location>
        <begin position="26"/>
        <end position="45"/>
    </location>
</feature>
<accession>A0A411HHH7</accession>
<keyword evidence="1" id="KW-1133">Transmembrane helix</keyword>
<sequence length="91" mass="10037">MSELQCCVDRLSINVGEKNMSYHLKFRFVLAVLMGIGFAAMTPWMPHSTAMKHSHTQVAIAANFFVSKMSGFDGIKNDALVGTDTIVARSR</sequence>
<dbReference type="EMBL" id="CP035704">
    <property type="protein sequence ID" value="QBB69931.1"/>
    <property type="molecule type" value="Genomic_DNA"/>
</dbReference>
<name>A0A411HHH7_9GAMM</name>
<keyword evidence="1" id="KW-0812">Transmembrane</keyword>
<protein>
    <submittedName>
        <fullName evidence="2">Uncharacterized protein</fullName>
    </submittedName>
</protein>
<dbReference type="AlphaFoldDB" id="A0A411HHH7"/>
<dbReference type="Proteomes" id="UP000291562">
    <property type="component" value="Chromosome"/>
</dbReference>
<dbReference type="KEGG" id="xbc:ELE36_05895"/>
<evidence type="ECO:0000313" key="2">
    <source>
        <dbReference type="EMBL" id="QBB69931.1"/>
    </source>
</evidence>
<evidence type="ECO:0000313" key="3">
    <source>
        <dbReference type="Proteomes" id="UP000291562"/>
    </source>
</evidence>